<dbReference type="Gene3D" id="3.40.1370.10">
    <property type="match status" value="1"/>
</dbReference>
<comment type="caution">
    <text evidence="6">The sequence shown here is derived from an EMBL/GenBank/DDBJ whole genome shotgun (WGS) entry which is preliminary data.</text>
</comment>
<dbReference type="GO" id="GO:0019843">
    <property type="term" value="F:rRNA binding"/>
    <property type="evidence" value="ECO:0007669"/>
    <property type="project" value="UniProtKB-UniRule"/>
</dbReference>
<evidence type="ECO:0000256" key="2">
    <source>
        <dbReference type="ARBA" id="ARBA00022980"/>
    </source>
</evidence>
<dbReference type="GO" id="GO:0003735">
    <property type="term" value="F:structural constituent of ribosome"/>
    <property type="evidence" value="ECO:0007669"/>
    <property type="project" value="InterPro"/>
</dbReference>
<protein>
    <recommendedName>
        <fullName evidence="4 5">Large ribosomal subunit protein uL4</fullName>
    </recommendedName>
</protein>
<evidence type="ECO:0000256" key="1">
    <source>
        <dbReference type="ARBA" id="ARBA00010528"/>
    </source>
</evidence>
<name>A0A1J5HFV8_9BACT</name>
<evidence type="ECO:0000313" key="6">
    <source>
        <dbReference type="EMBL" id="OIP83331.1"/>
    </source>
</evidence>
<dbReference type="InterPro" id="IPR023574">
    <property type="entry name" value="Ribosomal_uL4_dom_sf"/>
</dbReference>
<keyword evidence="5" id="KW-0694">RNA-binding</keyword>
<dbReference type="SUPFAM" id="SSF52166">
    <property type="entry name" value="Ribosomal protein L4"/>
    <property type="match status" value="1"/>
</dbReference>
<dbReference type="HAMAP" id="MF_01328_B">
    <property type="entry name" value="Ribosomal_uL4_B"/>
    <property type="match status" value="1"/>
</dbReference>
<keyword evidence="2 5" id="KW-0689">Ribosomal protein</keyword>
<evidence type="ECO:0000256" key="3">
    <source>
        <dbReference type="ARBA" id="ARBA00023274"/>
    </source>
</evidence>
<dbReference type="PANTHER" id="PTHR10746">
    <property type="entry name" value="50S RIBOSOMAL PROTEIN L4"/>
    <property type="match status" value="1"/>
</dbReference>
<comment type="function">
    <text evidence="5">One of the primary rRNA binding proteins, this protein initially binds near the 5'-end of the 23S rRNA. It is important during the early stages of 50S assembly. It makes multiple contacts with different domains of the 23S rRNA in the assembled 50S subunit and ribosome.</text>
</comment>
<comment type="function">
    <text evidence="5">Forms part of the polypeptide exit tunnel.</text>
</comment>
<keyword evidence="3 5" id="KW-0687">Ribonucleoprotein</keyword>
<dbReference type="InterPro" id="IPR013005">
    <property type="entry name" value="Ribosomal_uL4-like"/>
</dbReference>
<dbReference type="PANTHER" id="PTHR10746:SF6">
    <property type="entry name" value="LARGE RIBOSOMAL SUBUNIT PROTEIN UL4M"/>
    <property type="match status" value="1"/>
</dbReference>
<accession>A0A1J5HFV8</accession>
<dbReference type="EMBL" id="MNZM01000089">
    <property type="protein sequence ID" value="OIP83331.1"/>
    <property type="molecule type" value="Genomic_DNA"/>
</dbReference>
<gene>
    <name evidence="5" type="primary">rplD</name>
    <name evidence="6" type="ORF">AUK04_03550</name>
</gene>
<keyword evidence="5" id="KW-0699">rRNA-binding</keyword>
<evidence type="ECO:0000313" key="7">
    <source>
        <dbReference type="Proteomes" id="UP000183758"/>
    </source>
</evidence>
<dbReference type="AlphaFoldDB" id="A0A1J5HFV8"/>
<dbReference type="GO" id="GO:0005840">
    <property type="term" value="C:ribosome"/>
    <property type="evidence" value="ECO:0007669"/>
    <property type="project" value="UniProtKB-KW"/>
</dbReference>
<comment type="similarity">
    <text evidence="1 5">Belongs to the universal ribosomal protein uL4 family.</text>
</comment>
<sequence length="232" mass="26277">METKSKLKKLEKNLTKKKVVDSNGTNLNIYNSEGKQSATIELDKKWAKVKINPKTLAQYVHIYLTNQRQGTVSAKTRGDIIGSTKKIYKQKGTGRARHGSRKAPIFVGGGVVGGPKPRLFSSRFNKQQLTITIQAALATKLKNKEVIILEDSALKMPLKTKSYAQMFNQINPKRQECLLLLTEDNNNARQACNNIPYIKMEILRNLNPYIILRYKLIIMTVSMLTDLTKQLK</sequence>
<dbReference type="Pfam" id="PF00573">
    <property type="entry name" value="Ribosomal_L4"/>
    <property type="match status" value="1"/>
</dbReference>
<dbReference type="GO" id="GO:1990904">
    <property type="term" value="C:ribonucleoprotein complex"/>
    <property type="evidence" value="ECO:0007669"/>
    <property type="project" value="UniProtKB-KW"/>
</dbReference>
<organism evidence="6 7">
    <name type="scientific">Candidatus Roizmanbacteria bacterium CG2_30_33_16</name>
    <dbReference type="NCBI Taxonomy" id="1805340"/>
    <lineage>
        <taxon>Bacteria</taxon>
        <taxon>Candidatus Roizmaniibacteriota</taxon>
    </lineage>
</organism>
<dbReference type="Proteomes" id="UP000183758">
    <property type="component" value="Unassembled WGS sequence"/>
</dbReference>
<evidence type="ECO:0000256" key="5">
    <source>
        <dbReference type="HAMAP-Rule" id="MF_01328"/>
    </source>
</evidence>
<proteinExistence type="inferred from homology"/>
<reference evidence="6 7" key="1">
    <citation type="journal article" date="2016" name="Environ. Microbiol.">
        <title>Genomic resolution of a cold subsurface aquifer community provides metabolic insights for novel microbes adapted to high CO concentrations.</title>
        <authorList>
            <person name="Probst A.J."/>
            <person name="Castelle C.J."/>
            <person name="Singh A."/>
            <person name="Brown C.T."/>
            <person name="Anantharaman K."/>
            <person name="Sharon I."/>
            <person name="Hug L.A."/>
            <person name="Burstein D."/>
            <person name="Emerson J.B."/>
            <person name="Thomas B.C."/>
            <person name="Banfield J.F."/>
        </authorList>
    </citation>
    <scope>NUCLEOTIDE SEQUENCE [LARGE SCALE GENOMIC DNA]</scope>
    <source>
        <strain evidence="6">CG2_30_33_16</strain>
    </source>
</reference>
<dbReference type="GO" id="GO:0006412">
    <property type="term" value="P:translation"/>
    <property type="evidence" value="ECO:0007669"/>
    <property type="project" value="UniProtKB-UniRule"/>
</dbReference>
<dbReference type="InterPro" id="IPR002136">
    <property type="entry name" value="Ribosomal_uL4"/>
</dbReference>
<dbReference type="NCBIfam" id="TIGR03953">
    <property type="entry name" value="rplD_bact"/>
    <property type="match status" value="1"/>
</dbReference>
<comment type="subunit">
    <text evidence="5">Part of the 50S ribosomal subunit.</text>
</comment>
<evidence type="ECO:0000256" key="4">
    <source>
        <dbReference type="ARBA" id="ARBA00035244"/>
    </source>
</evidence>